<name>A0ABD1EAR9_HYPHA</name>
<evidence type="ECO:0000313" key="7">
    <source>
        <dbReference type="Proteomes" id="UP001566132"/>
    </source>
</evidence>
<dbReference type="PANTHER" id="PTHR12176:SF78">
    <property type="entry name" value="EEF1A LYSINE AND N-TERMINAL METHYLTRANSFERASE"/>
    <property type="match status" value="1"/>
</dbReference>
<dbReference type="Pfam" id="PF08241">
    <property type="entry name" value="Methyltransf_11"/>
    <property type="match status" value="1"/>
</dbReference>
<evidence type="ECO:0000313" key="6">
    <source>
        <dbReference type="EMBL" id="KAL1491714.1"/>
    </source>
</evidence>
<dbReference type="FunFam" id="3.40.50.150:FF:000110">
    <property type="entry name" value="methyltransferase-like protein 13 isoform X1"/>
    <property type="match status" value="1"/>
</dbReference>
<evidence type="ECO:0000256" key="3">
    <source>
        <dbReference type="ARBA" id="ARBA00022679"/>
    </source>
</evidence>
<dbReference type="Proteomes" id="UP001566132">
    <property type="component" value="Unassembled WGS sequence"/>
</dbReference>
<dbReference type="InterPro" id="IPR029063">
    <property type="entry name" value="SAM-dependent_MTases_sf"/>
</dbReference>
<dbReference type="GO" id="GO:0032259">
    <property type="term" value="P:methylation"/>
    <property type="evidence" value="ECO:0007669"/>
    <property type="project" value="UniProtKB-KW"/>
</dbReference>
<keyword evidence="4" id="KW-0511">Multifunctional enzyme</keyword>
<dbReference type="GO" id="GO:0008168">
    <property type="term" value="F:methyltransferase activity"/>
    <property type="evidence" value="ECO:0007669"/>
    <property type="project" value="UniProtKB-KW"/>
</dbReference>
<keyword evidence="7" id="KW-1185">Reference proteome</keyword>
<dbReference type="Pfam" id="PF01564">
    <property type="entry name" value="Spermine_synth"/>
    <property type="match status" value="1"/>
</dbReference>
<reference evidence="6 7" key="1">
    <citation type="submission" date="2024-05" db="EMBL/GenBank/DDBJ databases">
        <title>Genetic variation in Jamaican populations of the coffee berry borer (Hypothenemus hampei).</title>
        <authorList>
            <person name="Errbii M."/>
            <person name="Myrie A."/>
        </authorList>
    </citation>
    <scope>NUCLEOTIDE SEQUENCE [LARGE SCALE GENOMIC DNA]</scope>
    <source>
        <strain evidence="6">JA-Hopewell-2020-01-JO</strain>
        <tissue evidence="6">Whole body</tissue>
    </source>
</reference>
<keyword evidence="3" id="KW-0808">Transferase</keyword>
<dbReference type="InterPro" id="IPR013216">
    <property type="entry name" value="Methyltransf_11"/>
</dbReference>
<evidence type="ECO:0000259" key="5">
    <source>
        <dbReference type="Pfam" id="PF08241"/>
    </source>
</evidence>
<gene>
    <name evidence="6" type="ORF">ABEB36_012271</name>
</gene>
<dbReference type="CDD" id="cd02440">
    <property type="entry name" value="AdoMet_MTases"/>
    <property type="match status" value="1"/>
</dbReference>
<keyword evidence="2" id="KW-0489">Methyltransferase</keyword>
<accession>A0ABD1EAR9</accession>
<dbReference type="Gene3D" id="3.40.50.150">
    <property type="entry name" value="Vaccinia Virus protein VP39"/>
    <property type="match status" value="2"/>
</dbReference>
<dbReference type="PANTHER" id="PTHR12176">
    <property type="entry name" value="SAM-DEPENDENT METHYLTRANSFERASE SUPERFAMILY PROTEIN"/>
    <property type="match status" value="1"/>
</dbReference>
<proteinExistence type="inferred from homology"/>
<dbReference type="AlphaFoldDB" id="A0ABD1EAR9"/>
<organism evidence="6 7">
    <name type="scientific">Hypothenemus hampei</name>
    <name type="common">Coffee berry borer</name>
    <dbReference type="NCBI Taxonomy" id="57062"/>
    <lineage>
        <taxon>Eukaryota</taxon>
        <taxon>Metazoa</taxon>
        <taxon>Ecdysozoa</taxon>
        <taxon>Arthropoda</taxon>
        <taxon>Hexapoda</taxon>
        <taxon>Insecta</taxon>
        <taxon>Pterygota</taxon>
        <taxon>Neoptera</taxon>
        <taxon>Endopterygota</taxon>
        <taxon>Coleoptera</taxon>
        <taxon>Polyphaga</taxon>
        <taxon>Cucujiformia</taxon>
        <taxon>Curculionidae</taxon>
        <taxon>Scolytinae</taxon>
        <taxon>Hypothenemus</taxon>
    </lineage>
</organism>
<feature type="domain" description="Methyltransferase type 11" evidence="5">
    <location>
        <begin position="56"/>
        <end position="159"/>
    </location>
</feature>
<comment type="similarity">
    <text evidence="1">Belongs to the methyltransferase superfamily.</text>
</comment>
<evidence type="ECO:0000256" key="2">
    <source>
        <dbReference type="ARBA" id="ARBA00022603"/>
    </source>
</evidence>
<dbReference type="SUPFAM" id="SSF53335">
    <property type="entry name" value="S-adenosyl-L-methionine-dependent methyltransferases"/>
    <property type="match status" value="2"/>
</dbReference>
<dbReference type="EMBL" id="JBDJPC010000009">
    <property type="protein sequence ID" value="KAL1491714.1"/>
    <property type="molecule type" value="Genomic_DNA"/>
</dbReference>
<protein>
    <recommendedName>
        <fullName evidence="5">Methyltransferase type 11 domain-containing protein</fullName>
    </recommendedName>
</protein>
<comment type="caution">
    <text evidence="6">The sequence shown here is derived from an EMBL/GenBank/DDBJ whole genome shotgun (WGS) entry which is preliminary data.</text>
</comment>
<evidence type="ECO:0000256" key="4">
    <source>
        <dbReference type="ARBA" id="ARBA00023268"/>
    </source>
</evidence>
<sequence>MMNLIPKSKEEFSQKDYWDRFFKKRGNKAFEWYGEYPELASYLHKYLKPQDNILIVGCGNSSLGQDLYDVGCRNVTNIDISKTVIKQMLSQNQKERSGLRYLEMDALNTSFDNEQFSVIIDKGTLDALMSDELDATVENVNKYFSEIQRVLKNTGRYICISLLQDHILLKLLDYFPSNNWMFRIVRCFESELKSIANGENAMPVFMVVCTKFKQLPRKILEVNLGSEDKMLKCQLEKEVVSHIQSAQRAAFVCSALKKTSIGGDNEISMEVYDQKNQSQPRYTVYIVETAPDVKNNAYAAFIVPEGREAEWLFSTQTGRKHLVDMTKHNRLSIVTMHRGQKYESLDAVKDELEDVVRNLAPANLGKSKIPFLTLGADIGKRTVRYEGTSYFSGDYVIEDIEHDTGEKYRRLFYLSSQLVIQSEARFKTIKARGGKKKDFIDLTTLTCQHHIYMSVAAQLSIKNKEKSDVVVLGLGGGGLCSFLRKFSPNAEIMAVDIDPEMLKIATQWFGFKPDDHLKAKIQDGLEFIQNLHKEGAQTDAILCDVDNKNLDMGMSCPPKEFLAQEILIMVSNLIGNKGVFVVNIVLRDVTLRSGILKNFKEIFKKVISYKLTEDLNEVFICTNIDKTEQYFIENLRESCKLINAFFKQNNVDDSVQIEDYIKNLQIN</sequence>
<evidence type="ECO:0000256" key="1">
    <source>
        <dbReference type="ARBA" id="ARBA00008361"/>
    </source>
</evidence>
<dbReference type="InterPro" id="IPR051419">
    <property type="entry name" value="Lys/N-term_MeTrsfase_sf"/>
</dbReference>